<reference evidence="1" key="1">
    <citation type="submission" date="2004-02" db="EMBL/GenBank/DDBJ databases">
        <authorList>
            <consortium name="DOE Joint Genome Institute"/>
        </authorList>
    </citation>
    <scope>NUCLEOTIDE SEQUENCE [LARGE SCALE GENOMIC DNA]</scope>
    <source>
        <strain evidence="1">WH 8501</strain>
    </source>
</reference>
<dbReference type="EMBL" id="AADV02000001">
    <property type="protein sequence ID" value="EAM52728.1"/>
    <property type="molecule type" value="Genomic_DNA"/>
</dbReference>
<name>Q4CB58_CROWT</name>
<reference evidence="1" key="2">
    <citation type="submission" date="2005-06" db="EMBL/GenBank/DDBJ databases">
        <title>Sequencing of the draft genome and assembly of Crocosphaera watsonii WH 8501.</title>
        <authorList>
            <consortium name="US DOE Joint Genome Institute (JGI-PGF)"/>
            <person name="Copeland A."/>
            <person name="Lucas S."/>
            <person name="Lapidus A."/>
            <person name="Barry K."/>
            <person name="Detter C."/>
            <person name="Glavina T."/>
            <person name="Hammon N."/>
            <person name="Israni S."/>
            <person name="Pitluck S."/>
            <person name="Richardson P."/>
        </authorList>
    </citation>
    <scope>NUCLEOTIDE SEQUENCE [LARGE SCALE GENOMIC DNA]</scope>
    <source>
        <strain evidence="1">WH 8501</strain>
    </source>
</reference>
<comment type="caution">
    <text evidence="1">The sequence shown here is derived from an EMBL/GenBank/DDBJ whole genome shotgun (WGS) entry which is preliminary data.</text>
</comment>
<evidence type="ECO:0008006" key="3">
    <source>
        <dbReference type="Google" id="ProtNLM"/>
    </source>
</evidence>
<dbReference type="Pfam" id="PF08872">
    <property type="entry name" value="KGK"/>
    <property type="match status" value="1"/>
</dbReference>
<organism evidence="1 2">
    <name type="scientific">Crocosphaera watsonii WH 8501</name>
    <dbReference type="NCBI Taxonomy" id="165597"/>
    <lineage>
        <taxon>Bacteria</taxon>
        <taxon>Bacillati</taxon>
        <taxon>Cyanobacteriota</taxon>
        <taxon>Cyanophyceae</taxon>
        <taxon>Oscillatoriophycideae</taxon>
        <taxon>Chroococcales</taxon>
        <taxon>Aphanothecaceae</taxon>
        <taxon>Crocosphaera</taxon>
    </lineage>
</organism>
<evidence type="ECO:0000313" key="2">
    <source>
        <dbReference type="Proteomes" id="UP000003922"/>
    </source>
</evidence>
<accession>Q4CB58</accession>
<proteinExistence type="predicted"/>
<gene>
    <name evidence="1" type="ORF">CwatDRAFT_5997</name>
</gene>
<dbReference type="InterPro" id="IPR014971">
    <property type="entry name" value="KGK"/>
</dbReference>
<sequence>MYIMSNKQLLTTNKYLKNDDDVMAFSPDSLVKVSKVKDAITSFMKSRFLKVLTDHFHHIGIRGEFINSFDVFKYGQNCEILQVGSNGWKKGKIRLKVSLEFIPDEPEINEIESPLDDIRQSMN</sequence>
<dbReference type="AlphaFoldDB" id="Q4CB58"/>
<evidence type="ECO:0000313" key="1">
    <source>
        <dbReference type="EMBL" id="EAM52728.1"/>
    </source>
</evidence>
<keyword evidence="2" id="KW-1185">Reference proteome</keyword>
<dbReference type="Proteomes" id="UP000003922">
    <property type="component" value="Unassembled WGS sequence"/>
</dbReference>
<dbReference type="KEGG" id="cwa:CwatDRAFT_5997"/>
<reference evidence="1" key="3">
    <citation type="submission" date="2016-12" db="EMBL/GenBank/DDBJ databases">
        <title>Annotation of the draft genome assembly of Crocosphaera watsonii WH 8501.</title>
        <authorList>
            <consortium name="US DOE Joint Genome Institute (JGI-ORNL)"/>
            <person name="Larimer F."/>
            <person name="Land M."/>
        </authorList>
    </citation>
    <scope>NUCLEOTIDE SEQUENCE</scope>
    <source>
        <strain evidence="1">WH 8501</strain>
    </source>
</reference>
<protein>
    <recommendedName>
        <fullName evidence="3">KGK family protein</fullName>
    </recommendedName>
</protein>